<evidence type="ECO:0000256" key="1">
    <source>
        <dbReference type="SAM" id="MobiDB-lite"/>
    </source>
</evidence>
<reference evidence="2 3" key="1">
    <citation type="submission" date="2024-06" db="EMBL/GenBank/DDBJ databases">
        <title>Chitinophaga defluvii sp. nov., isolated from municipal sewage.</title>
        <authorList>
            <person name="Zhang L."/>
        </authorList>
    </citation>
    <scope>NUCLEOTIDE SEQUENCE [LARGE SCALE GENOMIC DNA]</scope>
    <source>
        <strain evidence="2 3">H8</strain>
    </source>
</reference>
<name>A0ABV2T487_9BACT</name>
<dbReference type="Proteomes" id="UP001549749">
    <property type="component" value="Unassembled WGS sequence"/>
</dbReference>
<gene>
    <name evidence="2" type="ORF">ABR189_10670</name>
</gene>
<keyword evidence="3" id="KW-1185">Reference proteome</keyword>
<evidence type="ECO:0000313" key="3">
    <source>
        <dbReference type="Proteomes" id="UP001549749"/>
    </source>
</evidence>
<dbReference type="EMBL" id="JBEXAC010000001">
    <property type="protein sequence ID" value="MET6997836.1"/>
    <property type="molecule type" value="Genomic_DNA"/>
</dbReference>
<proteinExistence type="predicted"/>
<sequence>MILSQEQVENIARQYYPKIASAIADAFADYMALRAQGSSTGVVDFKPRTCASLIHDFIKVRIKEQIGEDADISLGEFNGIFGILVQGSVFIRFKKFNDDLTTSNVKTDQSENYNKQANFAGFGGEPTLLTAGYRPDKSWTSILNIHVVCRAGDVIIWQKDLTSEVKQTSMFTMEEEQNTTTTNRVSVKKGIQKTGTDDK</sequence>
<accession>A0ABV2T487</accession>
<feature type="region of interest" description="Disordered" evidence="1">
    <location>
        <begin position="176"/>
        <end position="199"/>
    </location>
</feature>
<dbReference type="RefSeq" id="WP_354660471.1">
    <property type="nucleotide sequence ID" value="NZ_JBEXAC010000001.1"/>
</dbReference>
<evidence type="ECO:0000313" key="2">
    <source>
        <dbReference type="EMBL" id="MET6997836.1"/>
    </source>
</evidence>
<comment type="caution">
    <text evidence="2">The sequence shown here is derived from an EMBL/GenBank/DDBJ whole genome shotgun (WGS) entry which is preliminary data.</text>
</comment>
<protein>
    <submittedName>
        <fullName evidence="2">Uncharacterized protein</fullName>
    </submittedName>
</protein>
<organism evidence="2 3">
    <name type="scientific">Chitinophaga defluvii</name>
    <dbReference type="NCBI Taxonomy" id="3163343"/>
    <lineage>
        <taxon>Bacteria</taxon>
        <taxon>Pseudomonadati</taxon>
        <taxon>Bacteroidota</taxon>
        <taxon>Chitinophagia</taxon>
        <taxon>Chitinophagales</taxon>
        <taxon>Chitinophagaceae</taxon>
        <taxon>Chitinophaga</taxon>
    </lineage>
</organism>